<dbReference type="InterPro" id="IPR036291">
    <property type="entry name" value="NAD(P)-bd_dom_sf"/>
</dbReference>
<keyword evidence="4" id="KW-1185">Reference proteome</keyword>
<dbReference type="PANTHER" id="PTHR43180:SF33">
    <property type="entry name" value="15-HYDROXYPROSTAGLANDIN DEHYDROGENASE [NAD(+)]-LIKE"/>
    <property type="match status" value="1"/>
</dbReference>
<dbReference type="Pfam" id="PF00106">
    <property type="entry name" value="adh_short"/>
    <property type="match status" value="1"/>
</dbReference>
<evidence type="ECO:0000313" key="3">
    <source>
        <dbReference type="EMBL" id="OCK73583.1"/>
    </source>
</evidence>
<sequence>MANNVQPVDIFKCTSKADFNKQLNIASLRNKSVIVTEGANGKGAAFDTAHAEAGAYVTTADVNADCAHDIAQRLHRERFHVQFISTDVSSFSAQTYAFKAAIAFSPSFIIDIVITCASLNDSPILLYTQVMNTNLTGTFYITHLALRYKCPLGSRAVKATHLHRISSLVLYSPPTSQIYHAAKNHLILGENRPFLRTNLIALTFVRTNMTMGTVDDCVKGVMRIVCDEDVMNKVYGRAMAIVPRIVPGEGERNFDLCDDGEGFCGGREMMEKIEDGTIRNNYWFYIIKITEERQSRL</sequence>
<dbReference type="GO" id="GO:0016491">
    <property type="term" value="F:oxidoreductase activity"/>
    <property type="evidence" value="ECO:0007669"/>
    <property type="project" value="UniProtKB-KW"/>
</dbReference>
<dbReference type="PANTHER" id="PTHR43180">
    <property type="entry name" value="3-OXOACYL-(ACYL-CARRIER-PROTEIN) REDUCTASE (AFU_ORTHOLOGUE AFUA_6G11210)"/>
    <property type="match status" value="1"/>
</dbReference>
<gene>
    <name evidence="3" type="ORF">K432DRAFT_420669</name>
</gene>
<dbReference type="EMBL" id="KV745714">
    <property type="protein sequence ID" value="OCK73583.1"/>
    <property type="molecule type" value="Genomic_DNA"/>
</dbReference>
<dbReference type="InterPro" id="IPR002347">
    <property type="entry name" value="SDR_fam"/>
</dbReference>
<dbReference type="Proteomes" id="UP000250266">
    <property type="component" value="Unassembled WGS sequence"/>
</dbReference>
<name>A0A8E2DXS0_9PEZI</name>
<evidence type="ECO:0000256" key="1">
    <source>
        <dbReference type="ARBA" id="ARBA00006484"/>
    </source>
</evidence>
<evidence type="ECO:0000313" key="4">
    <source>
        <dbReference type="Proteomes" id="UP000250266"/>
    </source>
</evidence>
<dbReference type="SUPFAM" id="SSF51735">
    <property type="entry name" value="NAD(P)-binding Rossmann-fold domains"/>
    <property type="match status" value="1"/>
</dbReference>
<proteinExistence type="inferred from homology"/>
<dbReference type="AlphaFoldDB" id="A0A8E2DXS0"/>
<reference evidence="3 4" key="1">
    <citation type="journal article" date="2016" name="Nat. Commun.">
        <title>Ectomycorrhizal ecology is imprinted in the genome of the dominant symbiotic fungus Cenococcum geophilum.</title>
        <authorList>
            <consortium name="DOE Joint Genome Institute"/>
            <person name="Peter M."/>
            <person name="Kohler A."/>
            <person name="Ohm R.A."/>
            <person name="Kuo A."/>
            <person name="Krutzmann J."/>
            <person name="Morin E."/>
            <person name="Arend M."/>
            <person name="Barry K.W."/>
            <person name="Binder M."/>
            <person name="Choi C."/>
            <person name="Clum A."/>
            <person name="Copeland A."/>
            <person name="Grisel N."/>
            <person name="Haridas S."/>
            <person name="Kipfer T."/>
            <person name="LaButti K."/>
            <person name="Lindquist E."/>
            <person name="Lipzen A."/>
            <person name="Maire R."/>
            <person name="Meier B."/>
            <person name="Mihaltcheva S."/>
            <person name="Molinier V."/>
            <person name="Murat C."/>
            <person name="Poggeler S."/>
            <person name="Quandt C.A."/>
            <person name="Sperisen C."/>
            <person name="Tritt A."/>
            <person name="Tisserant E."/>
            <person name="Crous P.W."/>
            <person name="Henrissat B."/>
            <person name="Nehls U."/>
            <person name="Egli S."/>
            <person name="Spatafora J.W."/>
            <person name="Grigoriev I.V."/>
            <person name="Martin F.M."/>
        </authorList>
    </citation>
    <scope>NUCLEOTIDE SEQUENCE [LARGE SCALE GENOMIC DNA]</scope>
    <source>
        <strain evidence="3 4">CBS 459.81</strain>
    </source>
</reference>
<evidence type="ECO:0000256" key="2">
    <source>
        <dbReference type="ARBA" id="ARBA00023002"/>
    </source>
</evidence>
<comment type="similarity">
    <text evidence="1">Belongs to the short-chain dehydrogenases/reductases (SDR) family.</text>
</comment>
<keyword evidence="2" id="KW-0560">Oxidoreductase</keyword>
<organism evidence="3 4">
    <name type="scientific">Lepidopterella palustris CBS 459.81</name>
    <dbReference type="NCBI Taxonomy" id="1314670"/>
    <lineage>
        <taxon>Eukaryota</taxon>
        <taxon>Fungi</taxon>
        <taxon>Dikarya</taxon>
        <taxon>Ascomycota</taxon>
        <taxon>Pezizomycotina</taxon>
        <taxon>Dothideomycetes</taxon>
        <taxon>Pleosporomycetidae</taxon>
        <taxon>Mytilinidiales</taxon>
        <taxon>Argynnaceae</taxon>
        <taxon>Lepidopterella</taxon>
    </lineage>
</organism>
<accession>A0A8E2DXS0</accession>
<protein>
    <submittedName>
        <fullName evidence="3">NAD(P)-binding protein</fullName>
    </submittedName>
</protein>
<dbReference type="OrthoDB" id="5371740at2759"/>
<dbReference type="Gene3D" id="3.40.50.720">
    <property type="entry name" value="NAD(P)-binding Rossmann-like Domain"/>
    <property type="match status" value="1"/>
</dbReference>